<protein>
    <submittedName>
        <fullName evidence="5">Syntaxin-17</fullName>
    </submittedName>
</protein>
<dbReference type="InterPro" id="IPR010989">
    <property type="entry name" value="SNARE"/>
</dbReference>
<feature type="transmembrane region" description="Helical" evidence="3">
    <location>
        <begin position="241"/>
        <end position="260"/>
    </location>
</feature>
<sequence>MSLSMENLVIKQPIRRLEIQISNFNVAIPHHVDLLKRHKSNIKKYEVQHDWEKVRKEHINVSRIVKQLKELLYQMDTLRAQVLDTDINEFDKLTATARSNMMNAIQEYLVLQMDLPLSGPSSPKEEDEDAEYIYRDHNIQLHKEHEDLERQQACLHTWADLQDDIYQLHQLFIDFNKIVQDQKESVNNVENNIEETQSNVNEGTKFLEKASRYKAVTYPLAGALIGTCVGGPVGLFAGLKIGGLTALGCGILGFTGGSILKKKQITGESVCTKPSNSFEEQQSIKKSSSLPERLNRNRKDL</sequence>
<name>A0ABD2BGS3_VESSQ</name>
<keyword evidence="3" id="KW-0812">Transmembrane</keyword>
<evidence type="ECO:0000313" key="6">
    <source>
        <dbReference type="Proteomes" id="UP001607302"/>
    </source>
</evidence>
<comment type="similarity">
    <text evidence="1">Belongs to the syntaxin family.</text>
</comment>
<dbReference type="Gene3D" id="1.20.5.110">
    <property type="match status" value="1"/>
</dbReference>
<dbReference type="AlphaFoldDB" id="A0ABD2BGS3"/>
<dbReference type="Pfam" id="PF26585">
    <property type="entry name" value="STX17_N"/>
    <property type="match status" value="1"/>
</dbReference>
<dbReference type="InterPro" id="IPR045242">
    <property type="entry name" value="Syntaxin"/>
</dbReference>
<dbReference type="InterPro" id="IPR000727">
    <property type="entry name" value="T_SNARE_dom"/>
</dbReference>
<dbReference type="SUPFAM" id="SSF47661">
    <property type="entry name" value="t-snare proteins"/>
    <property type="match status" value="1"/>
</dbReference>
<accession>A0ABD2BGS3</accession>
<feature type="transmembrane region" description="Helical" evidence="3">
    <location>
        <begin position="215"/>
        <end position="235"/>
    </location>
</feature>
<dbReference type="CDD" id="cd15846">
    <property type="entry name" value="SNARE_syntaxin17"/>
    <property type="match status" value="1"/>
</dbReference>
<evidence type="ECO:0000256" key="1">
    <source>
        <dbReference type="ARBA" id="ARBA00009063"/>
    </source>
</evidence>
<keyword evidence="3" id="KW-0472">Membrane</keyword>
<dbReference type="PANTHER" id="PTHR19957:SF139">
    <property type="entry name" value="SYNTAXIN-17"/>
    <property type="match status" value="1"/>
</dbReference>
<feature type="domain" description="T-SNARE coiled-coil homology" evidence="4">
    <location>
        <begin position="161"/>
        <end position="210"/>
    </location>
</feature>
<evidence type="ECO:0000256" key="3">
    <source>
        <dbReference type="SAM" id="Phobius"/>
    </source>
</evidence>
<dbReference type="PROSITE" id="PS50192">
    <property type="entry name" value="T_SNARE"/>
    <property type="match status" value="1"/>
</dbReference>
<keyword evidence="3" id="KW-1133">Transmembrane helix</keyword>
<dbReference type="InterPro" id="IPR028676">
    <property type="entry name" value="STX17_SNARE"/>
</dbReference>
<comment type="caution">
    <text evidence="5">The sequence shown here is derived from an EMBL/GenBank/DDBJ whole genome shotgun (WGS) entry which is preliminary data.</text>
</comment>
<organism evidence="5 6">
    <name type="scientific">Vespula squamosa</name>
    <name type="common">Southern yellow jacket</name>
    <name type="synonym">Wasp</name>
    <dbReference type="NCBI Taxonomy" id="30214"/>
    <lineage>
        <taxon>Eukaryota</taxon>
        <taxon>Metazoa</taxon>
        <taxon>Ecdysozoa</taxon>
        <taxon>Arthropoda</taxon>
        <taxon>Hexapoda</taxon>
        <taxon>Insecta</taxon>
        <taxon>Pterygota</taxon>
        <taxon>Neoptera</taxon>
        <taxon>Endopterygota</taxon>
        <taxon>Hymenoptera</taxon>
        <taxon>Apocrita</taxon>
        <taxon>Aculeata</taxon>
        <taxon>Vespoidea</taxon>
        <taxon>Vespidae</taxon>
        <taxon>Vespinae</taxon>
        <taxon>Vespula</taxon>
    </lineage>
</organism>
<dbReference type="InterPro" id="IPR059001">
    <property type="entry name" value="STX17_N"/>
</dbReference>
<dbReference type="EMBL" id="JAUDFV010000102">
    <property type="protein sequence ID" value="KAL2731850.1"/>
    <property type="molecule type" value="Genomic_DNA"/>
</dbReference>
<evidence type="ECO:0000259" key="4">
    <source>
        <dbReference type="PROSITE" id="PS50192"/>
    </source>
</evidence>
<dbReference type="Proteomes" id="UP001607302">
    <property type="component" value="Unassembled WGS sequence"/>
</dbReference>
<proteinExistence type="inferred from homology"/>
<feature type="compositionally biased region" description="Polar residues" evidence="2">
    <location>
        <begin position="271"/>
        <end position="290"/>
    </location>
</feature>
<feature type="region of interest" description="Disordered" evidence="2">
    <location>
        <begin position="271"/>
        <end position="301"/>
    </location>
</feature>
<keyword evidence="6" id="KW-1185">Reference proteome</keyword>
<evidence type="ECO:0000313" key="5">
    <source>
        <dbReference type="EMBL" id="KAL2731850.1"/>
    </source>
</evidence>
<reference evidence="5 6" key="1">
    <citation type="journal article" date="2024" name="Ann. Entomol. Soc. Am.">
        <title>Genomic analyses of the southern and eastern yellowjacket wasps (Hymenoptera: Vespidae) reveal evolutionary signatures of social life.</title>
        <authorList>
            <person name="Catto M.A."/>
            <person name="Caine P.B."/>
            <person name="Orr S.E."/>
            <person name="Hunt B.G."/>
            <person name="Goodisman M.A.D."/>
        </authorList>
    </citation>
    <scope>NUCLEOTIDE SEQUENCE [LARGE SCALE GENOMIC DNA]</scope>
    <source>
        <strain evidence="5">233</strain>
        <tissue evidence="5">Head and thorax</tissue>
    </source>
</reference>
<dbReference type="PANTHER" id="PTHR19957">
    <property type="entry name" value="SYNTAXIN"/>
    <property type="match status" value="1"/>
</dbReference>
<gene>
    <name evidence="5" type="ORF">V1478_004538</name>
</gene>
<evidence type="ECO:0000256" key="2">
    <source>
        <dbReference type="SAM" id="MobiDB-lite"/>
    </source>
</evidence>